<name>A0ABM0JPV5_APLCA</name>
<organism evidence="3 4">
    <name type="scientific">Aplysia californica</name>
    <name type="common">California sea hare</name>
    <dbReference type="NCBI Taxonomy" id="6500"/>
    <lineage>
        <taxon>Eukaryota</taxon>
        <taxon>Metazoa</taxon>
        <taxon>Spiralia</taxon>
        <taxon>Lophotrochozoa</taxon>
        <taxon>Mollusca</taxon>
        <taxon>Gastropoda</taxon>
        <taxon>Heterobranchia</taxon>
        <taxon>Euthyneura</taxon>
        <taxon>Tectipleura</taxon>
        <taxon>Aplysiida</taxon>
        <taxon>Aplysioidea</taxon>
        <taxon>Aplysiidae</taxon>
        <taxon>Aplysia</taxon>
    </lineage>
</organism>
<feature type="compositionally biased region" description="Basic and acidic residues" evidence="1">
    <location>
        <begin position="397"/>
        <end position="416"/>
    </location>
</feature>
<dbReference type="InterPro" id="IPR011029">
    <property type="entry name" value="DEATH-like_dom_sf"/>
</dbReference>
<keyword evidence="3" id="KW-1185">Reference proteome</keyword>
<evidence type="ECO:0000256" key="1">
    <source>
        <dbReference type="SAM" id="MobiDB-lite"/>
    </source>
</evidence>
<dbReference type="SUPFAM" id="SSF47986">
    <property type="entry name" value="DEATH domain"/>
    <property type="match status" value="1"/>
</dbReference>
<gene>
    <name evidence="4" type="primary">LOC101854574</name>
</gene>
<dbReference type="GeneID" id="101854574"/>
<dbReference type="PROSITE" id="PS50017">
    <property type="entry name" value="DEATH_DOMAIN"/>
    <property type="match status" value="1"/>
</dbReference>
<feature type="compositionally biased region" description="Polar residues" evidence="1">
    <location>
        <begin position="62"/>
        <end position="77"/>
    </location>
</feature>
<protein>
    <submittedName>
        <fullName evidence="4">Uncharacterized protein LOC101854574</fullName>
    </submittedName>
</protein>
<feature type="region of interest" description="Disordered" evidence="1">
    <location>
        <begin position="1"/>
        <end position="116"/>
    </location>
</feature>
<proteinExistence type="predicted"/>
<feature type="region of interest" description="Disordered" evidence="1">
    <location>
        <begin position="390"/>
        <end position="423"/>
    </location>
</feature>
<evidence type="ECO:0000313" key="3">
    <source>
        <dbReference type="Proteomes" id="UP000694888"/>
    </source>
</evidence>
<reference evidence="4" key="1">
    <citation type="submission" date="2025-08" db="UniProtKB">
        <authorList>
            <consortium name="RefSeq"/>
        </authorList>
    </citation>
    <scope>IDENTIFICATION</scope>
</reference>
<dbReference type="CDD" id="cd01670">
    <property type="entry name" value="Death"/>
    <property type="match status" value="1"/>
</dbReference>
<feature type="compositionally biased region" description="Polar residues" evidence="1">
    <location>
        <begin position="94"/>
        <end position="111"/>
    </location>
</feature>
<dbReference type="InterPro" id="IPR000488">
    <property type="entry name" value="Death_dom"/>
</dbReference>
<dbReference type="Gene3D" id="1.10.533.10">
    <property type="entry name" value="Death Domain, Fas"/>
    <property type="match status" value="1"/>
</dbReference>
<feature type="compositionally biased region" description="Basic and acidic residues" evidence="1">
    <location>
        <begin position="78"/>
        <end position="90"/>
    </location>
</feature>
<sequence>MSKGGEINKSSDRGRKGKYKGHTPEGDEPDHRSGSRTDDNQRHGSPERQQRTFSKGDRSSKSPDNNTRRPQNNPKNKSGNESKENSRNKALESGGSNKGSTVSNRSNSQKPKNPDNKAALETIICLRNKLKSFKKKHMGASARYKYPSCAQCLEEDILRMWRMSSEKLHEADDFLNITLQKPVYEDIMDSDDYMDLITIAQREQEFRTLVPEVRRRLSNCLNQHVYKSCKSLKEESGDYVVVSAQEYESNISKYISEIEAKSNEIEDGHSSYQQMRTPFLEFVRRGEEHSGCMNKLSNSLLEACKIVETWVREDDEYPDKLTQEMESTRKLKENVNEEVEAIKSKMAVNTSDMLRLQKGQSRAGRSYSQHKRDRDMLRLRHGELSYKKSVVQGKLAAKQDERDRLKEERQQKEGMSPRESGNFLTKLENVERDMERLENERKTTERQMRRVEKELKPTGDKTYEQKPVESPDQVDYVECRNKRQELEKENKRLAKQLETTQARMADIGRQMETLRRMREMKLSPEAYRKGVRQRLRKENLKSNGLQTLTDACKLAAPSIGKDWKKLYLHLPFDPPRDAAKRQHDVDTLDYLCSRRDVTADEQALQSLTKWLSFHRRGNVVELIQTLKDMRKRNVAERLHDKFVIHAAA</sequence>
<dbReference type="RefSeq" id="XP_005098736.1">
    <property type="nucleotide sequence ID" value="XM_005098679.3"/>
</dbReference>
<evidence type="ECO:0000313" key="4">
    <source>
        <dbReference type="RefSeq" id="XP_005098736.1"/>
    </source>
</evidence>
<accession>A0ABM0JPV5</accession>
<feature type="domain" description="Death" evidence="2">
    <location>
        <begin position="559"/>
        <end position="642"/>
    </location>
</feature>
<evidence type="ECO:0000259" key="2">
    <source>
        <dbReference type="PROSITE" id="PS50017"/>
    </source>
</evidence>
<dbReference type="Proteomes" id="UP000694888">
    <property type="component" value="Unplaced"/>
</dbReference>
<feature type="compositionally biased region" description="Basic and acidic residues" evidence="1">
    <location>
        <begin position="22"/>
        <end position="61"/>
    </location>
</feature>